<organism evidence="1 2">
    <name type="scientific">Thanatephorus cucumeris (strain AG1-IA)</name>
    <name type="common">Rice sheath blight fungus</name>
    <name type="synonym">Rhizoctonia solani</name>
    <dbReference type="NCBI Taxonomy" id="983506"/>
    <lineage>
        <taxon>Eukaryota</taxon>
        <taxon>Fungi</taxon>
        <taxon>Dikarya</taxon>
        <taxon>Basidiomycota</taxon>
        <taxon>Agaricomycotina</taxon>
        <taxon>Agaricomycetes</taxon>
        <taxon>Cantharellales</taxon>
        <taxon>Ceratobasidiaceae</taxon>
        <taxon>Rhizoctonia</taxon>
        <taxon>Rhizoctonia solani AG-1</taxon>
    </lineage>
</organism>
<dbReference type="HOGENOM" id="CLU_082826_0_0_1"/>
<dbReference type="STRING" id="983506.L8WCA0"/>
<reference evidence="1 2" key="1">
    <citation type="journal article" date="2013" name="Nat. Commun.">
        <title>The evolution and pathogenic mechanisms of the rice sheath blight pathogen.</title>
        <authorList>
            <person name="Zheng A."/>
            <person name="Lin R."/>
            <person name="Xu L."/>
            <person name="Qin P."/>
            <person name="Tang C."/>
            <person name="Ai P."/>
            <person name="Zhang D."/>
            <person name="Liu Y."/>
            <person name="Sun Z."/>
            <person name="Feng H."/>
            <person name="Wang Y."/>
            <person name="Chen Y."/>
            <person name="Liang X."/>
            <person name="Fu R."/>
            <person name="Li Q."/>
            <person name="Zhang J."/>
            <person name="Yu X."/>
            <person name="Xie Z."/>
            <person name="Ding L."/>
            <person name="Guan P."/>
            <person name="Tang J."/>
            <person name="Liang Y."/>
            <person name="Wang S."/>
            <person name="Deng Q."/>
            <person name="Li S."/>
            <person name="Zhu J."/>
            <person name="Wang L."/>
            <person name="Liu H."/>
            <person name="Li P."/>
        </authorList>
    </citation>
    <scope>NUCLEOTIDE SEQUENCE [LARGE SCALE GENOMIC DNA]</scope>
    <source>
        <strain evidence="2">AG-1 IA</strain>
    </source>
</reference>
<name>L8WCA0_THACA</name>
<dbReference type="Proteomes" id="UP000011668">
    <property type="component" value="Unassembled WGS sequence"/>
</dbReference>
<evidence type="ECO:0000313" key="2">
    <source>
        <dbReference type="Proteomes" id="UP000011668"/>
    </source>
</evidence>
<evidence type="ECO:0000313" key="1">
    <source>
        <dbReference type="EMBL" id="ELU35776.1"/>
    </source>
</evidence>
<sequence>MIQFSKPRRALNKSMEQFRRHDYSDAEATSGAPVLNDARRASTSAYESGFYRTHDPLGYIPSDIQSVKSSASGLPHFGTAAPFGPSKQKAVAGQKRATYASYASSIISQDVAGVPGGTDASSVSGSQFEHNGSIVFSQSDRIRRRNSFTSMAGTSDIGSMSAYDYKICT</sequence>
<comment type="caution">
    <text evidence="1">The sequence shown here is derived from an EMBL/GenBank/DDBJ whole genome shotgun (WGS) entry which is preliminary data.</text>
</comment>
<dbReference type="OrthoDB" id="6513042at2759"/>
<accession>L8WCA0</accession>
<gene>
    <name evidence="1" type="ORF">AG1IA_10194</name>
</gene>
<dbReference type="AlphaFoldDB" id="L8WCA0"/>
<dbReference type="EMBL" id="AFRT01005342">
    <property type="protein sequence ID" value="ELU35776.1"/>
    <property type="molecule type" value="Genomic_DNA"/>
</dbReference>
<protein>
    <submittedName>
        <fullName evidence="1">Uncharacterized protein</fullName>
    </submittedName>
</protein>
<proteinExistence type="predicted"/>
<keyword evidence="2" id="KW-1185">Reference proteome</keyword>